<keyword evidence="2 6" id="KW-0288">FMN</keyword>
<name>A0A4Y8UN62_9GAMM</name>
<keyword evidence="1 6" id="KW-0285">Flavoprotein</keyword>
<keyword evidence="3 6" id="KW-0560">Oxidoreductase</keyword>
<feature type="binding site" evidence="6">
    <location>
        <begin position="134"/>
        <end position="137"/>
    </location>
    <ligand>
        <name>FMN</name>
        <dbReference type="ChEBI" id="CHEBI:58210"/>
    </ligand>
</feature>
<dbReference type="GO" id="GO:0016655">
    <property type="term" value="F:oxidoreductase activity, acting on NAD(P)H, quinone or similar compound as acceptor"/>
    <property type="evidence" value="ECO:0007669"/>
    <property type="project" value="InterPro"/>
</dbReference>
<feature type="binding site" evidence="6">
    <location>
        <begin position="15"/>
        <end position="17"/>
    </location>
    <ligand>
        <name>FMN</name>
        <dbReference type="ChEBI" id="CHEBI:58210"/>
    </ligand>
</feature>
<keyword evidence="9" id="KW-1185">Reference proteome</keyword>
<comment type="subunit">
    <text evidence="6">Homodimer.</text>
</comment>
<evidence type="ECO:0000313" key="9">
    <source>
        <dbReference type="Proteomes" id="UP000298133"/>
    </source>
</evidence>
<evidence type="ECO:0000256" key="4">
    <source>
        <dbReference type="ARBA" id="ARBA00023027"/>
    </source>
</evidence>
<organism evidence="8 9">
    <name type="scientific">Gammaproteobacteria bacterium LSUCC0057</name>
    <dbReference type="NCBI Taxonomy" id="2559237"/>
    <lineage>
        <taxon>Bacteria</taxon>
        <taxon>Pseudomonadati</taxon>
        <taxon>Pseudomonadota</taxon>
        <taxon>Gammaproteobacteria</taxon>
        <taxon>Cellvibrionales</taxon>
        <taxon>Porticoccaceae</taxon>
        <taxon>SAR92 clade</taxon>
    </lineage>
</organism>
<dbReference type="InterPro" id="IPR023048">
    <property type="entry name" value="NADH:quinone_OxRdtase_FMN_depd"/>
</dbReference>
<dbReference type="PANTHER" id="PTHR43741:SF4">
    <property type="entry name" value="FMN-DEPENDENT NADH:QUINONE OXIDOREDUCTASE"/>
    <property type="match status" value="1"/>
</dbReference>
<evidence type="ECO:0000256" key="3">
    <source>
        <dbReference type="ARBA" id="ARBA00023002"/>
    </source>
</evidence>
<reference evidence="8 9" key="1">
    <citation type="submission" date="2019-03" db="EMBL/GenBank/DDBJ databases">
        <title>Draft genome of Gammaproteobacteria bacterium LSUCC0057, a member of the SAR92 clade.</title>
        <authorList>
            <person name="Lanclos V.C."/>
            <person name="Doiron C."/>
            <person name="Henson M.W."/>
            <person name="Thrash J.C."/>
        </authorList>
    </citation>
    <scope>NUCLEOTIDE SEQUENCE [LARGE SCALE GENOMIC DNA]</scope>
    <source>
        <strain evidence="8 9">LSUCC0057</strain>
    </source>
</reference>
<sequence>MRVLHIRSSARSEGSISRQIGNYLVAALGATVQLRDLAEQPLLAISAEDLIDLHASNRQPRASLQAQFAQSQQLIDELNSADTVIIEAPMYNFGPPAVLKQWVDAICRAGETFRYSESGPVGLVSCRRAVVVTSSGGAPLGGEGDFVGPYLERICRFIGIDEVYHLRASGSKGAPEQLLATATEQVDALLADWAV</sequence>
<gene>
    <name evidence="6" type="primary">azoR</name>
    <name evidence="8" type="ORF">E3W66_01895</name>
</gene>
<evidence type="ECO:0000256" key="6">
    <source>
        <dbReference type="HAMAP-Rule" id="MF_01216"/>
    </source>
</evidence>
<comment type="function">
    <text evidence="6">Quinone reductase that provides resistance to thiol-specific stress caused by electrophilic quinones.</text>
</comment>
<dbReference type="InterPro" id="IPR050104">
    <property type="entry name" value="FMN-dep_NADH:Q_OxRdtase_AzoR1"/>
</dbReference>
<feature type="domain" description="Flavodoxin-like fold" evidence="7">
    <location>
        <begin position="1"/>
        <end position="188"/>
    </location>
</feature>
<dbReference type="SUPFAM" id="SSF52218">
    <property type="entry name" value="Flavoproteins"/>
    <property type="match status" value="1"/>
</dbReference>
<comment type="catalytic activity">
    <reaction evidence="6">
        <text>2 a quinone + NADH + H(+) = 2 a 1,4-benzosemiquinone + NAD(+)</text>
        <dbReference type="Rhea" id="RHEA:65952"/>
        <dbReference type="ChEBI" id="CHEBI:15378"/>
        <dbReference type="ChEBI" id="CHEBI:57540"/>
        <dbReference type="ChEBI" id="CHEBI:57945"/>
        <dbReference type="ChEBI" id="CHEBI:132124"/>
        <dbReference type="ChEBI" id="CHEBI:134225"/>
    </reaction>
</comment>
<comment type="function">
    <text evidence="6">Also exhibits azoreductase activity. Catalyzes the reductive cleavage of the azo bond in aromatic azo compounds to the corresponding amines.</text>
</comment>
<dbReference type="HAMAP" id="MF_01216">
    <property type="entry name" value="Azoreductase_type1"/>
    <property type="match status" value="1"/>
</dbReference>
<accession>A0A4Y8UN62</accession>
<comment type="catalytic activity">
    <reaction evidence="5">
        <text>N,N-dimethyl-1,4-phenylenediamine + anthranilate + 2 NAD(+) = 2-(4-dimethylaminophenyl)diazenylbenzoate + 2 NADH + 2 H(+)</text>
        <dbReference type="Rhea" id="RHEA:55872"/>
        <dbReference type="ChEBI" id="CHEBI:15378"/>
        <dbReference type="ChEBI" id="CHEBI:15783"/>
        <dbReference type="ChEBI" id="CHEBI:16567"/>
        <dbReference type="ChEBI" id="CHEBI:57540"/>
        <dbReference type="ChEBI" id="CHEBI:57945"/>
        <dbReference type="ChEBI" id="CHEBI:71579"/>
        <dbReference type="EC" id="1.7.1.17"/>
    </reaction>
    <physiologicalReaction direction="right-to-left" evidence="5">
        <dbReference type="Rhea" id="RHEA:55874"/>
    </physiologicalReaction>
</comment>
<dbReference type="PANTHER" id="PTHR43741">
    <property type="entry name" value="FMN-DEPENDENT NADH-AZOREDUCTASE 1"/>
    <property type="match status" value="1"/>
</dbReference>
<dbReference type="EC" id="1.6.5.-" evidence="6"/>
<comment type="cofactor">
    <cofactor evidence="6">
        <name>FMN</name>
        <dbReference type="ChEBI" id="CHEBI:58210"/>
    </cofactor>
    <text evidence="6">Binds 1 FMN per subunit.</text>
</comment>
<evidence type="ECO:0000313" key="8">
    <source>
        <dbReference type="EMBL" id="TFH68733.1"/>
    </source>
</evidence>
<dbReference type="GO" id="GO:0009055">
    <property type="term" value="F:electron transfer activity"/>
    <property type="evidence" value="ECO:0007669"/>
    <property type="project" value="UniProtKB-UniRule"/>
</dbReference>
<dbReference type="InterPro" id="IPR003680">
    <property type="entry name" value="Flavodoxin_fold"/>
</dbReference>
<dbReference type="EMBL" id="SPIA01000001">
    <property type="protein sequence ID" value="TFH68733.1"/>
    <property type="molecule type" value="Genomic_DNA"/>
</dbReference>
<dbReference type="EC" id="1.7.1.17" evidence="6"/>
<dbReference type="Proteomes" id="UP000298133">
    <property type="component" value="Unassembled WGS sequence"/>
</dbReference>
<feature type="binding site" evidence="6">
    <location>
        <begin position="90"/>
        <end position="93"/>
    </location>
    <ligand>
        <name>FMN</name>
        <dbReference type="ChEBI" id="CHEBI:58210"/>
    </ligand>
</feature>
<evidence type="ECO:0000256" key="2">
    <source>
        <dbReference type="ARBA" id="ARBA00022643"/>
    </source>
</evidence>
<proteinExistence type="inferred from homology"/>
<evidence type="ECO:0000256" key="1">
    <source>
        <dbReference type="ARBA" id="ARBA00022630"/>
    </source>
</evidence>
<evidence type="ECO:0000256" key="5">
    <source>
        <dbReference type="ARBA" id="ARBA00048542"/>
    </source>
</evidence>
<dbReference type="OrthoDB" id="9787136at2"/>
<dbReference type="GO" id="GO:0010181">
    <property type="term" value="F:FMN binding"/>
    <property type="evidence" value="ECO:0007669"/>
    <property type="project" value="UniProtKB-UniRule"/>
</dbReference>
<dbReference type="Gene3D" id="3.40.50.360">
    <property type="match status" value="1"/>
</dbReference>
<evidence type="ECO:0000259" key="7">
    <source>
        <dbReference type="Pfam" id="PF02525"/>
    </source>
</evidence>
<dbReference type="AlphaFoldDB" id="A0A4Y8UN62"/>
<comment type="similarity">
    <text evidence="6">Belongs to the azoreductase type 1 family.</text>
</comment>
<dbReference type="Pfam" id="PF02525">
    <property type="entry name" value="Flavodoxin_2"/>
    <property type="match status" value="1"/>
</dbReference>
<dbReference type="InterPro" id="IPR029039">
    <property type="entry name" value="Flavoprotein-like_sf"/>
</dbReference>
<comment type="caution">
    <text evidence="8">The sequence shown here is derived from an EMBL/GenBank/DDBJ whole genome shotgun (WGS) entry which is preliminary data.</text>
</comment>
<dbReference type="GO" id="GO:0016652">
    <property type="term" value="F:oxidoreductase activity, acting on NAD(P)H as acceptor"/>
    <property type="evidence" value="ECO:0007669"/>
    <property type="project" value="UniProtKB-UniRule"/>
</dbReference>
<protein>
    <recommendedName>
        <fullName evidence="6">FMN dependent NADH:quinone oxidoreductase</fullName>
        <ecNumber evidence="6">1.6.5.-</ecNumber>
    </recommendedName>
    <alternativeName>
        <fullName evidence="6">Azo-dye reductase</fullName>
    </alternativeName>
    <alternativeName>
        <fullName evidence="6">FMN-dependent NADH-azo compound oxidoreductase</fullName>
    </alternativeName>
    <alternativeName>
        <fullName evidence="6">FMN-dependent NADH-azoreductase</fullName>
        <ecNumber evidence="6">1.7.1.17</ecNumber>
    </alternativeName>
</protein>
<keyword evidence="4 6" id="KW-0520">NAD</keyword>
<feature type="binding site" evidence="6">
    <location>
        <position position="9"/>
    </location>
    <ligand>
        <name>FMN</name>
        <dbReference type="ChEBI" id="CHEBI:58210"/>
    </ligand>
</feature>